<keyword evidence="8 10" id="KW-0862">Zinc</keyword>
<feature type="binding site" evidence="12">
    <location>
        <position position="732"/>
    </location>
    <ligand>
        <name>Zn(2+)</name>
        <dbReference type="ChEBI" id="CHEBI:29105"/>
        <label>1</label>
        <note>catalytic</note>
    </ligand>
</feature>
<dbReference type="InterPro" id="IPR038071">
    <property type="entry name" value="UROD/MetE-like_sf"/>
</dbReference>
<keyword evidence="4 10" id="KW-0489">Methyltransferase</keyword>
<dbReference type="SUPFAM" id="SSF51726">
    <property type="entry name" value="UROD/MetE-like"/>
    <property type="match status" value="2"/>
</dbReference>
<comment type="catalytic activity">
    <reaction evidence="10">
        <text>5-methyltetrahydropteroyltri-L-glutamate + L-homocysteine = tetrahydropteroyltri-L-glutamate + L-methionine</text>
        <dbReference type="Rhea" id="RHEA:21196"/>
        <dbReference type="ChEBI" id="CHEBI:57844"/>
        <dbReference type="ChEBI" id="CHEBI:58140"/>
        <dbReference type="ChEBI" id="CHEBI:58199"/>
        <dbReference type="ChEBI" id="CHEBI:58207"/>
        <dbReference type="EC" id="2.1.1.14"/>
    </reaction>
</comment>
<dbReference type="UniPathway" id="UPA00051">
    <property type="reaction ID" value="UER00082"/>
</dbReference>
<evidence type="ECO:0000256" key="2">
    <source>
        <dbReference type="ARBA" id="ARBA00004681"/>
    </source>
</evidence>
<evidence type="ECO:0000256" key="8">
    <source>
        <dbReference type="ARBA" id="ARBA00022833"/>
    </source>
</evidence>
<dbReference type="Pfam" id="PF01717">
    <property type="entry name" value="Meth_synt_2"/>
    <property type="match status" value="1"/>
</dbReference>
<reference evidence="16" key="1">
    <citation type="submission" date="2016-08" db="EMBL/GenBank/DDBJ databases">
        <authorList>
            <person name="Seilhamer J.J."/>
        </authorList>
    </citation>
    <scope>NUCLEOTIDE SEQUENCE</scope>
    <source>
        <strain evidence="16">86-1</strain>
    </source>
</reference>
<dbReference type="PANTHER" id="PTHR30519">
    <property type="entry name" value="5-METHYLTETRAHYDROPTEROYLTRIGLUTAMATE--HOMOCYSTEINE METHYLTRANSFERASE"/>
    <property type="match status" value="1"/>
</dbReference>
<feature type="binding site" evidence="10">
    <location>
        <position position="649"/>
    </location>
    <ligand>
        <name>Zn(2+)</name>
        <dbReference type="ChEBI" id="CHEBI:29105"/>
        <note>catalytic</note>
    </ligand>
</feature>
<evidence type="ECO:0000256" key="1">
    <source>
        <dbReference type="ARBA" id="ARBA00002777"/>
    </source>
</evidence>
<name>A0A212L4P1_9BACT</name>
<feature type="binding site" evidence="10 11">
    <location>
        <position position="567"/>
    </location>
    <ligand>
        <name>5-methyltetrahydropteroyltri-L-glutamate</name>
        <dbReference type="ChEBI" id="CHEBI:58207"/>
    </ligand>
</feature>
<dbReference type="AlphaFoldDB" id="A0A212L4P1"/>
<accession>A0A212L4P1</accession>
<feature type="binding site" evidence="10">
    <location>
        <position position="611"/>
    </location>
    <ligand>
        <name>5-methyltetrahydropteroyltri-L-glutamate</name>
        <dbReference type="ChEBI" id="CHEBI:58207"/>
    </ligand>
</feature>
<evidence type="ECO:0000313" key="16">
    <source>
        <dbReference type="EMBL" id="SCM72542.1"/>
    </source>
</evidence>
<feature type="binding site" evidence="10">
    <location>
        <position position="671"/>
    </location>
    <ligand>
        <name>Zn(2+)</name>
        <dbReference type="ChEBI" id="CHEBI:29105"/>
        <note>catalytic</note>
    </ligand>
</feature>
<comment type="cofactor">
    <cofactor evidence="12">
        <name>Zn(2+)</name>
        <dbReference type="ChEBI" id="CHEBI:29105"/>
    </cofactor>
    <text evidence="12">Binds 2 Zn(2+) ions per subunit.</text>
</comment>
<keyword evidence="10" id="KW-0677">Repeat</keyword>
<evidence type="ECO:0000259" key="15">
    <source>
        <dbReference type="Pfam" id="PF08267"/>
    </source>
</evidence>
<keyword evidence="5 10" id="KW-0028">Amino-acid biosynthesis</keyword>
<dbReference type="InterPro" id="IPR002629">
    <property type="entry name" value="Met_Synth_C/arc"/>
</dbReference>
<evidence type="ECO:0000256" key="4">
    <source>
        <dbReference type="ARBA" id="ARBA00022603"/>
    </source>
</evidence>
<dbReference type="PIRSF" id="PIRSF000382">
    <property type="entry name" value="MeTrfase_B12_ind"/>
    <property type="match status" value="1"/>
</dbReference>
<evidence type="ECO:0000256" key="6">
    <source>
        <dbReference type="ARBA" id="ARBA00022679"/>
    </source>
</evidence>
<feature type="binding site" evidence="10 11">
    <location>
        <position position="605"/>
    </location>
    <ligand>
        <name>L-methionine</name>
        <dbReference type="ChEBI" id="CHEBI:57844"/>
    </ligand>
</feature>
<evidence type="ECO:0000256" key="5">
    <source>
        <dbReference type="ARBA" id="ARBA00022605"/>
    </source>
</evidence>
<evidence type="ECO:0000256" key="11">
    <source>
        <dbReference type="PIRSR" id="PIRSR000382-1"/>
    </source>
</evidence>
<dbReference type="NCBIfam" id="NF003556">
    <property type="entry name" value="PRK05222.1"/>
    <property type="match status" value="1"/>
</dbReference>
<feature type="binding site" evidence="12">
    <location>
        <position position="647"/>
    </location>
    <ligand>
        <name>Zn(2+)</name>
        <dbReference type="ChEBI" id="CHEBI:29105"/>
        <label>1</label>
        <note>catalytic</note>
    </ligand>
</feature>
<dbReference type="CDD" id="cd03312">
    <property type="entry name" value="CIMS_N_terminal_like"/>
    <property type="match status" value="1"/>
</dbReference>
<keyword evidence="6 10" id="KW-0808">Transferase</keyword>
<proteinExistence type="inferred from homology"/>
<comment type="pathway">
    <text evidence="2 10">Amino-acid biosynthesis; L-methionine biosynthesis via de novo pathway; L-methionine from L-homocysteine (MetE route): step 1/1.</text>
</comment>
<evidence type="ECO:0000259" key="14">
    <source>
        <dbReference type="Pfam" id="PF01717"/>
    </source>
</evidence>
<dbReference type="EC" id="2.1.1.14" evidence="10"/>
<comment type="cofactor">
    <cofactor evidence="10">
        <name>Zn(2+)</name>
        <dbReference type="ChEBI" id="CHEBI:29105"/>
    </cofactor>
    <text evidence="10">Binds 1 zinc ion per subunit.</text>
</comment>
<gene>
    <name evidence="10 16" type="primary">metE</name>
    <name evidence="16" type="ORF">KL86DES1_20687</name>
</gene>
<feature type="binding site" evidence="11">
    <location>
        <position position="18"/>
    </location>
    <ligand>
        <name>5-methyltetrahydropteroyltri-L-glutamate</name>
        <dbReference type="ChEBI" id="CHEBI:58207"/>
    </ligand>
</feature>
<comment type="similarity">
    <text evidence="3 10">Belongs to the vitamin-B12 independent methionine synthase family.</text>
</comment>
<feature type="domain" description="Cobalamin-independent methionine synthase MetE N-terminal" evidence="15">
    <location>
        <begin position="3"/>
        <end position="311"/>
    </location>
</feature>
<dbReference type="Pfam" id="PF08267">
    <property type="entry name" value="Meth_synt_1"/>
    <property type="match status" value="1"/>
</dbReference>
<feature type="binding site" evidence="10">
    <location>
        <position position="112"/>
    </location>
    <ligand>
        <name>5-methyltetrahydropteroyltri-L-glutamate</name>
        <dbReference type="ChEBI" id="CHEBI:58207"/>
    </ligand>
</feature>
<dbReference type="Gene3D" id="3.20.20.210">
    <property type="match status" value="2"/>
</dbReference>
<feature type="domain" description="Cobalamin-independent methionine synthase MetE C-terminal/archaeal" evidence="14">
    <location>
        <begin position="432"/>
        <end position="753"/>
    </location>
</feature>
<dbReference type="CDD" id="cd03311">
    <property type="entry name" value="CIMS_C_terminal_like"/>
    <property type="match status" value="1"/>
</dbReference>
<feature type="binding site" evidence="10">
    <location>
        <begin position="15"/>
        <end position="18"/>
    </location>
    <ligand>
        <name>5-methyltetrahydropteroyltri-L-glutamate</name>
        <dbReference type="ChEBI" id="CHEBI:58207"/>
    </ligand>
</feature>
<dbReference type="GO" id="GO:0032259">
    <property type="term" value="P:methylation"/>
    <property type="evidence" value="ECO:0007669"/>
    <property type="project" value="UniProtKB-KW"/>
</dbReference>
<evidence type="ECO:0000256" key="9">
    <source>
        <dbReference type="ARBA" id="ARBA00023167"/>
    </source>
</evidence>
<feature type="binding site" evidence="10">
    <location>
        <position position="647"/>
    </location>
    <ligand>
        <name>Zn(2+)</name>
        <dbReference type="ChEBI" id="CHEBI:29105"/>
        <note>catalytic</note>
    </ligand>
</feature>
<feature type="binding site" evidence="10">
    <location>
        <begin position="437"/>
        <end position="439"/>
    </location>
    <ligand>
        <name>L-homocysteine</name>
        <dbReference type="ChEBI" id="CHEBI:58199"/>
    </ligand>
</feature>
<dbReference type="GO" id="GO:0003871">
    <property type="term" value="F:5-methyltetrahydropteroyltriglutamate-homocysteine S-methyltransferase activity"/>
    <property type="evidence" value="ECO:0007669"/>
    <property type="project" value="UniProtKB-UniRule"/>
</dbReference>
<feature type="binding site" evidence="10">
    <location>
        <position position="605"/>
    </location>
    <ligand>
        <name>L-homocysteine</name>
        <dbReference type="ChEBI" id="CHEBI:58199"/>
    </ligand>
</feature>
<dbReference type="NCBIfam" id="TIGR01371">
    <property type="entry name" value="met_syn_B12ind"/>
    <property type="match status" value="1"/>
</dbReference>
<feature type="binding site" evidence="10 11">
    <location>
        <position position="490"/>
    </location>
    <ligand>
        <name>L-methionine</name>
        <dbReference type="ChEBI" id="CHEBI:57844"/>
    </ligand>
</feature>
<dbReference type="InterPro" id="IPR006276">
    <property type="entry name" value="Cobalamin-indep_Met_synthase"/>
</dbReference>
<dbReference type="RefSeq" id="WP_179980261.1">
    <property type="nucleotide sequence ID" value="NZ_LT608333.1"/>
</dbReference>
<dbReference type="HAMAP" id="MF_00172">
    <property type="entry name" value="Meth_synth"/>
    <property type="match status" value="1"/>
</dbReference>
<feature type="binding site" evidence="10 11">
    <location>
        <begin position="521"/>
        <end position="522"/>
    </location>
    <ligand>
        <name>5-methyltetrahydropteroyltri-L-glutamate</name>
        <dbReference type="ChEBI" id="CHEBI:58207"/>
    </ligand>
</feature>
<dbReference type="InterPro" id="IPR013215">
    <property type="entry name" value="Cbl-indep_Met_Synth_N"/>
</dbReference>
<feature type="binding site" evidence="11">
    <location>
        <position position="117"/>
    </location>
    <ligand>
        <name>5-methyltetrahydropteroyltri-L-glutamate</name>
        <dbReference type="ChEBI" id="CHEBI:58207"/>
    </ligand>
</feature>
<feature type="binding site" evidence="12">
    <location>
        <position position="649"/>
    </location>
    <ligand>
        <name>Zn(2+)</name>
        <dbReference type="ChEBI" id="CHEBI:29105"/>
        <label>1</label>
        <note>catalytic</note>
    </ligand>
</feature>
<feature type="binding site" evidence="10 11">
    <location>
        <begin position="437"/>
        <end position="439"/>
    </location>
    <ligand>
        <name>L-methionine</name>
        <dbReference type="ChEBI" id="CHEBI:57844"/>
    </ligand>
</feature>
<evidence type="ECO:0000256" key="10">
    <source>
        <dbReference type="HAMAP-Rule" id="MF_00172"/>
    </source>
</evidence>
<dbReference type="GO" id="GO:0008270">
    <property type="term" value="F:zinc ion binding"/>
    <property type="evidence" value="ECO:0007669"/>
    <property type="project" value="InterPro"/>
</dbReference>
<feature type="binding site" evidence="10">
    <location>
        <position position="732"/>
    </location>
    <ligand>
        <name>Zn(2+)</name>
        <dbReference type="ChEBI" id="CHEBI:29105"/>
        <note>catalytic</note>
    </ligand>
</feature>
<dbReference type="EMBL" id="FMJC01000002">
    <property type="protein sequence ID" value="SCM72542.1"/>
    <property type="molecule type" value="Genomic_DNA"/>
</dbReference>
<evidence type="ECO:0000256" key="12">
    <source>
        <dbReference type="PIRSR" id="PIRSR000382-2"/>
    </source>
</evidence>
<feature type="active site" description="Proton donor" evidence="10 13">
    <location>
        <position position="700"/>
    </location>
</feature>
<organism evidence="16">
    <name type="scientific">uncultured Desulfovibrio sp</name>
    <dbReference type="NCBI Taxonomy" id="167968"/>
    <lineage>
        <taxon>Bacteria</taxon>
        <taxon>Pseudomonadati</taxon>
        <taxon>Thermodesulfobacteriota</taxon>
        <taxon>Desulfovibrionia</taxon>
        <taxon>Desulfovibrionales</taxon>
        <taxon>Desulfovibrionaceae</taxon>
        <taxon>Desulfovibrio</taxon>
        <taxon>environmental samples</taxon>
    </lineage>
</organism>
<evidence type="ECO:0000256" key="13">
    <source>
        <dbReference type="PIRSR" id="PIRSR000382-3"/>
    </source>
</evidence>
<keyword evidence="9 10" id="KW-0486">Methionine biosynthesis</keyword>
<evidence type="ECO:0000256" key="3">
    <source>
        <dbReference type="ARBA" id="ARBA00009553"/>
    </source>
</evidence>
<dbReference type="GO" id="GO:0009086">
    <property type="term" value="P:methionine biosynthetic process"/>
    <property type="evidence" value="ECO:0007669"/>
    <property type="project" value="UniProtKB-UniRule"/>
</dbReference>
<sequence length="762" mass="83453">MRTHILGFPSMGRQRELKQALESFWRGDTFAQDLTGTAHQLQESHWAIQREAGLSYVTTGDFSLYDRMLDTSLMLGAVPARFAHCGKDALTRYFALARGDASRNIPAMEMTKWFDTNYHYLVPEIEADAVWTPGEHPVLEATRRAAAKGFTPKAAIIGPFTWLALAKGQNGADPWARLDEVLAAYTALLEQLAPLCQCIQIEEPVLCTELLPAPATARFAQTYATLNAATARAGSARLLLATYFGQLKNHLALAVNSGCAALHIDLVRGSGQLDAVLAALPDHMALSLGLVNGRNIWKTDYAQAASLMNRAVSALGADRVLLASSCSLLHSPVDLAEETDLPAHIKNRMAFAVQKCAELADLKAIAQGQGQGQGADILATNAAVLAEAQAHADTVLARVRERAAAVTPAMLARKSPFAARKQAQAWLRLPLLPTTTIGSFPQTDHIRKTRLAFKRGQMTQADYEAAIKAEIAACIKKQEELGLDVLVHGEAERNDMVEYFGQQLGGFCFTRNGWVQSYGSRCVKPPVIYGDVYRKAPMTVAWARYAQSLTQKPVKGMLTGPVTILCWSFVRDDLPRSEVCRQIALAIRDEVSDLEAAGIHIIQIDEAALREGMPLTAAEAAVYLQWAVDAFLLASTGVEDRTQMHTHMCYSEFNAILPAIARMDADVISIESSRSGMELLDAFTRFHYVGEVGPGVYDIHSPRIPTADEMVRLLHLALQHIDKSQLWVNPDCGLKTRRWEEAYPALENMVAAALRVRVELSA</sequence>
<protein>
    <recommendedName>
        <fullName evidence="10">5-methyltetrahydropteroyltriglutamate--homocysteine methyltransferase</fullName>
        <ecNumber evidence="10">2.1.1.14</ecNumber>
    </recommendedName>
    <alternativeName>
        <fullName evidence="10">Cobalamin-independent methionine synthase</fullName>
    </alternativeName>
    <alternativeName>
        <fullName evidence="10">Methionine synthase, vitamin-B12 independent isozyme</fullName>
    </alternativeName>
</protein>
<keyword evidence="7 10" id="KW-0479">Metal-binding</keyword>
<feature type="binding site" evidence="10">
    <location>
        <position position="490"/>
    </location>
    <ligand>
        <name>L-homocysteine</name>
        <dbReference type="ChEBI" id="CHEBI:58199"/>
    </ligand>
</feature>
<feature type="binding site" evidence="12">
    <location>
        <position position="671"/>
    </location>
    <ligand>
        <name>Zn(2+)</name>
        <dbReference type="ChEBI" id="CHEBI:29105"/>
        <label>1</label>
        <note>catalytic</note>
    </ligand>
</feature>
<evidence type="ECO:0000256" key="7">
    <source>
        <dbReference type="ARBA" id="ARBA00022723"/>
    </source>
</evidence>
<comment type="function">
    <text evidence="1 10">Catalyzes the transfer of a methyl group from 5-methyltetrahydrofolate to homocysteine resulting in methionine formation.</text>
</comment>